<organism evidence="2 3">
    <name type="scientific">Brunnivagina elsteri CCALA 953</name>
    <dbReference type="NCBI Taxonomy" id="987040"/>
    <lineage>
        <taxon>Bacteria</taxon>
        <taxon>Bacillati</taxon>
        <taxon>Cyanobacteriota</taxon>
        <taxon>Cyanophyceae</taxon>
        <taxon>Nostocales</taxon>
        <taxon>Calotrichaceae</taxon>
        <taxon>Brunnivagina</taxon>
    </lineage>
</organism>
<dbReference type="Proteomes" id="UP000218238">
    <property type="component" value="Unassembled WGS sequence"/>
</dbReference>
<dbReference type="RefSeq" id="WP_095724521.1">
    <property type="nucleotide sequence ID" value="NZ_NTFS01000469.1"/>
</dbReference>
<sequence>MNHTKPDTKILTQIINNPIVKFITILALCTSCNPGFGEQIVATNTNSTSIAIKFVPPPPPPPNRGEPTGRAQGGAGRGCEPTALVPVTKSNNGNLLWGLTVAERPQFWFSLPRSLTSKDAIEFVLTDNQKKTVYKTKLNSLTTPQGIASFPIPENIPALKIGQSYNWSFSVYCDFQTIEDKPGNVQGTIQRIAINPQLKNQLANAKTPIQQATVYAKNGIWFDALTTLGINIRKEKSKEISSAWTELLRQVNLEKNSSLPITNCCDTPKK</sequence>
<feature type="region of interest" description="Disordered" evidence="1">
    <location>
        <begin position="52"/>
        <end position="81"/>
    </location>
</feature>
<dbReference type="AlphaFoldDB" id="A0A2A2TBE8"/>
<comment type="caution">
    <text evidence="2">The sequence shown here is derived from an EMBL/GenBank/DDBJ whole genome shotgun (WGS) entry which is preliminary data.</text>
</comment>
<gene>
    <name evidence="2" type="ORF">CK510_26580</name>
</gene>
<evidence type="ECO:0000313" key="2">
    <source>
        <dbReference type="EMBL" id="PAX51117.1"/>
    </source>
</evidence>
<feature type="compositionally biased region" description="Pro residues" evidence="1">
    <location>
        <begin position="55"/>
        <end position="64"/>
    </location>
</feature>
<evidence type="ECO:0000313" key="3">
    <source>
        <dbReference type="Proteomes" id="UP000218238"/>
    </source>
</evidence>
<accession>A0A2A2TBE8</accession>
<dbReference type="Pfam" id="PF06051">
    <property type="entry name" value="DUF928"/>
    <property type="match status" value="1"/>
</dbReference>
<name>A0A2A2TBE8_9CYAN</name>
<evidence type="ECO:0008006" key="4">
    <source>
        <dbReference type="Google" id="ProtNLM"/>
    </source>
</evidence>
<dbReference type="EMBL" id="NTFS01000469">
    <property type="protein sequence ID" value="PAX51117.1"/>
    <property type="molecule type" value="Genomic_DNA"/>
</dbReference>
<reference evidence="2 3" key="1">
    <citation type="submission" date="2017-08" db="EMBL/GenBank/DDBJ databases">
        <title>Draft genome sequence of filamentous cyanobacterium Calothrix elsteri CCALA 953.</title>
        <authorList>
            <person name="Gagunashvili A.N."/>
            <person name="Elster J."/>
            <person name="Andresson O.S."/>
        </authorList>
    </citation>
    <scope>NUCLEOTIDE SEQUENCE [LARGE SCALE GENOMIC DNA]</scope>
    <source>
        <strain evidence="2 3">CCALA 953</strain>
    </source>
</reference>
<dbReference type="InterPro" id="IPR010328">
    <property type="entry name" value="DUF928"/>
</dbReference>
<keyword evidence="3" id="KW-1185">Reference proteome</keyword>
<evidence type="ECO:0000256" key="1">
    <source>
        <dbReference type="SAM" id="MobiDB-lite"/>
    </source>
</evidence>
<proteinExistence type="predicted"/>
<protein>
    <recommendedName>
        <fullName evidence="4">DUF928 domain-containing protein</fullName>
    </recommendedName>
</protein>
<dbReference type="OrthoDB" id="536034at2"/>